<keyword evidence="3" id="KW-1185">Reference proteome</keyword>
<name>A0ABT6MJT5_9NOCA</name>
<keyword evidence="1" id="KW-0472">Membrane</keyword>
<keyword evidence="1" id="KW-1133">Transmembrane helix</keyword>
<sequence length="100" mass="11031">MDSNTTSFPLQVRRSTGAVMDRVGHALTTRTRARVVLWLTMMIAAASLSESGISSLARFGSRLALICLGLAVLELAGAAVVWAWRRLRLRHRRRRGGVDQ</sequence>
<evidence type="ECO:0008006" key="4">
    <source>
        <dbReference type="Google" id="ProtNLM"/>
    </source>
</evidence>
<dbReference type="RefSeq" id="WP_280763799.1">
    <property type="nucleotide sequence ID" value="NZ_JARXVC010000024.1"/>
</dbReference>
<reference evidence="2 3" key="1">
    <citation type="submission" date="2023-04" db="EMBL/GenBank/DDBJ databases">
        <title>Forest soil microbial communities from Buena Vista Peninsula, Colon Province, Panama.</title>
        <authorList>
            <person name="Bouskill N."/>
        </authorList>
    </citation>
    <scope>NUCLEOTIDE SEQUENCE [LARGE SCALE GENOMIC DNA]</scope>
    <source>
        <strain evidence="2 3">CFH S0262</strain>
    </source>
</reference>
<accession>A0ABT6MJT5</accession>
<comment type="caution">
    <text evidence="2">The sequence shown here is derived from an EMBL/GenBank/DDBJ whole genome shotgun (WGS) entry which is preliminary data.</text>
</comment>
<organism evidence="2 3">
    <name type="scientific">Prescottella agglutinans</name>
    <dbReference type="NCBI Taxonomy" id="1644129"/>
    <lineage>
        <taxon>Bacteria</taxon>
        <taxon>Bacillati</taxon>
        <taxon>Actinomycetota</taxon>
        <taxon>Actinomycetes</taxon>
        <taxon>Mycobacteriales</taxon>
        <taxon>Nocardiaceae</taxon>
        <taxon>Prescottella</taxon>
    </lineage>
</organism>
<evidence type="ECO:0000256" key="1">
    <source>
        <dbReference type="SAM" id="Phobius"/>
    </source>
</evidence>
<dbReference type="Proteomes" id="UP001160334">
    <property type="component" value="Unassembled WGS sequence"/>
</dbReference>
<keyword evidence="1" id="KW-0812">Transmembrane</keyword>
<gene>
    <name evidence="2" type="ORF">M2280_005844</name>
</gene>
<feature type="transmembrane region" description="Helical" evidence="1">
    <location>
        <begin position="35"/>
        <end position="57"/>
    </location>
</feature>
<evidence type="ECO:0000313" key="2">
    <source>
        <dbReference type="EMBL" id="MDH6284583.1"/>
    </source>
</evidence>
<protein>
    <recommendedName>
        <fullName evidence="4">DUF202 domain-containing protein</fullName>
    </recommendedName>
</protein>
<dbReference type="EMBL" id="JARXVC010000024">
    <property type="protein sequence ID" value="MDH6284583.1"/>
    <property type="molecule type" value="Genomic_DNA"/>
</dbReference>
<feature type="transmembrane region" description="Helical" evidence="1">
    <location>
        <begin position="63"/>
        <end position="84"/>
    </location>
</feature>
<proteinExistence type="predicted"/>
<evidence type="ECO:0000313" key="3">
    <source>
        <dbReference type="Proteomes" id="UP001160334"/>
    </source>
</evidence>